<dbReference type="OrthoDB" id="334894at2"/>
<dbReference type="EMBL" id="QXTG01000001">
    <property type="protein sequence ID" value="RIX30773.1"/>
    <property type="molecule type" value="Genomic_DNA"/>
</dbReference>
<keyword evidence="4 6" id="KW-0862">Zinc</keyword>
<keyword evidence="9" id="KW-1185">Reference proteome</keyword>
<evidence type="ECO:0000259" key="7">
    <source>
        <dbReference type="SMART" id="SM00829"/>
    </source>
</evidence>
<evidence type="ECO:0000256" key="3">
    <source>
        <dbReference type="ARBA" id="ARBA00022723"/>
    </source>
</evidence>
<dbReference type="GO" id="GO:0016491">
    <property type="term" value="F:oxidoreductase activity"/>
    <property type="evidence" value="ECO:0007669"/>
    <property type="project" value="UniProtKB-KW"/>
</dbReference>
<proteinExistence type="inferred from homology"/>
<evidence type="ECO:0000256" key="5">
    <source>
        <dbReference type="ARBA" id="ARBA00023002"/>
    </source>
</evidence>
<dbReference type="InterPro" id="IPR002328">
    <property type="entry name" value="ADH_Zn_CS"/>
</dbReference>
<dbReference type="Proteomes" id="UP000265742">
    <property type="component" value="Unassembled WGS sequence"/>
</dbReference>
<comment type="caution">
    <text evidence="8">The sequence shown here is derived from an EMBL/GenBank/DDBJ whole genome shotgun (WGS) entry which is preliminary data.</text>
</comment>
<evidence type="ECO:0000256" key="1">
    <source>
        <dbReference type="ARBA" id="ARBA00001947"/>
    </source>
</evidence>
<protein>
    <submittedName>
        <fullName evidence="8">Zn-dependent alcohol dehydrogenase</fullName>
    </submittedName>
</protein>
<dbReference type="PANTHER" id="PTHR43350:SF21">
    <property type="entry name" value="S-NITROSOMYCOTHIOL REDUCTASE MSCR"/>
    <property type="match status" value="1"/>
</dbReference>
<comment type="similarity">
    <text evidence="2 6">Belongs to the zinc-containing alcohol dehydrogenase family.</text>
</comment>
<feature type="domain" description="Enoyl reductase (ER)" evidence="7">
    <location>
        <begin position="10"/>
        <end position="368"/>
    </location>
</feature>
<keyword evidence="3 6" id="KW-0479">Metal-binding</keyword>
<dbReference type="GO" id="GO:0008270">
    <property type="term" value="F:zinc ion binding"/>
    <property type="evidence" value="ECO:0007669"/>
    <property type="project" value="InterPro"/>
</dbReference>
<keyword evidence="5" id="KW-0560">Oxidoreductase</keyword>
<dbReference type="PROSITE" id="PS00059">
    <property type="entry name" value="ADH_ZINC"/>
    <property type="match status" value="1"/>
</dbReference>
<dbReference type="InterPro" id="IPR011032">
    <property type="entry name" value="GroES-like_sf"/>
</dbReference>
<dbReference type="SMART" id="SM00829">
    <property type="entry name" value="PKS_ER"/>
    <property type="match status" value="1"/>
</dbReference>
<organism evidence="8 9">
    <name type="scientific">Amnibacterium setariae</name>
    <dbReference type="NCBI Taxonomy" id="2306585"/>
    <lineage>
        <taxon>Bacteria</taxon>
        <taxon>Bacillati</taxon>
        <taxon>Actinomycetota</taxon>
        <taxon>Actinomycetes</taxon>
        <taxon>Micrococcales</taxon>
        <taxon>Microbacteriaceae</taxon>
        <taxon>Amnibacterium</taxon>
    </lineage>
</organism>
<dbReference type="AlphaFoldDB" id="A0A3A1U323"/>
<gene>
    <name evidence="8" type="ORF">D1781_05045</name>
</gene>
<accession>A0A3A1U323</accession>
<dbReference type="InterPro" id="IPR036291">
    <property type="entry name" value="NAD(P)-bd_dom_sf"/>
</dbReference>
<dbReference type="SUPFAM" id="SSF51735">
    <property type="entry name" value="NAD(P)-binding Rossmann-fold domains"/>
    <property type="match status" value="1"/>
</dbReference>
<evidence type="ECO:0000256" key="4">
    <source>
        <dbReference type="ARBA" id="ARBA00022833"/>
    </source>
</evidence>
<dbReference type="FunFam" id="3.40.50.720:FF:000003">
    <property type="entry name" value="S-(hydroxymethyl)glutathione dehydrogenase"/>
    <property type="match status" value="1"/>
</dbReference>
<dbReference type="Gene3D" id="3.90.180.10">
    <property type="entry name" value="Medium-chain alcohol dehydrogenases, catalytic domain"/>
    <property type="match status" value="1"/>
</dbReference>
<evidence type="ECO:0000313" key="9">
    <source>
        <dbReference type="Proteomes" id="UP000265742"/>
    </source>
</evidence>
<name>A0A3A1U323_9MICO</name>
<dbReference type="InterPro" id="IPR020843">
    <property type="entry name" value="ER"/>
</dbReference>
<dbReference type="Pfam" id="PF08240">
    <property type="entry name" value="ADH_N"/>
    <property type="match status" value="1"/>
</dbReference>
<dbReference type="PANTHER" id="PTHR43350">
    <property type="entry name" value="NAD-DEPENDENT ALCOHOL DEHYDROGENASE"/>
    <property type="match status" value="1"/>
</dbReference>
<evidence type="ECO:0000313" key="8">
    <source>
        <dbReference type="EMBL" id="RIX30773.1"/>
    </source>
</evidence>
<sequence length="370" mass="38128">MRAAVLRAAGEPLAIEDVELDAPGPGEVLVRIEAAGVCHSDLHYMTGDLPARLPIVVGHEGAGIVEALGPGAGDRVAIGDRVALLWRPRCGECDACVRGNPVLCRYGRVFAQTNGLFDGTTRLHAPDGHGGDERIHHLMGVSCFAERVVVSETSVTRVPDGVPPEVAAIAACAVITGVGAVLNAVHSPGGRPIGIIGAGGVGLAAVMGARLAGAEPIIAIDLDPAKLALAQRFGATHVIDAGNEDVVARVAELTDGGAPWMIDAVGAPATMQQGVAALAPEGTLVAIGLSRADATFPVPINELVQRQKRIVGSLYGSSNPRVDLPRIFALYLAGRLPLDELIGTRRPLDQVNEAYAELRQGAAGRGILVP</sequence>
<evidence type="ECO:0000256" key="2">
    <source>
        <dbReference type="ARBA" id="ARBA00008072"/>
    </source>
</evidence>
<reference evidence="9" key="1">
    <citation type="submission" date="2018-09" db="EMBL/GenBank/DDBJ databases">
        <authorList>
            <person name="Kim I."/>
        </authorList>
    </citation>
    <scope>NUCLEOTIDE SEQUENCE [LARGE SCALE GENOMIC DNA]</scope>
    <source>
        <strain evidence="9">DD4a</strain>
    </source>
</reference>
<evidence type="ECO:0000256" key="6">
    <source>
        <dbReference type="RuleBase" id="RU361277"/>
    </source>
</evidence>
<dbReference type="Pfam" id="PF00107">
    <property type="entry name" value="ADH_zinc_N"/>
    <property type="match status" value="1"/>
</dbReference>
<dbReference type="RefSeq" id="WP_119481134.1">
    <property type="nucleotide sequence ID" value="NZ_QXTG01000001.1"/>
</dbReference>
<dbReference type="Gene3D" id="3.40.50.720">
    <property type="entry name" value="NAD(P)-binding Rossmann-like Domain"/>
    <property type="match status" value="1"/>
</dbReference>
<dbReference type="SUPFAM" id="SSF50129">
    <property type="entry name" value="GroES-like"/>
    <property type="match status" value="2"/>
</dbReference>
<dbReference type="InterPro" id="IPR013149">
    <property type="entry name" value="ADH-like_C"/>
</dbReference>
<comment type="cofactor">
    <cofactor evidence="1 6">
        <name>Zn(2+)</name>
        <dbReference type="ChEBI" id="CHEBI:29105"/>
    </cofactor>
</comment>
<dbReference type="InterPro" id="IPR013154">
    <property type="entry name" value="ADH-like_N"/>
</dbReference>